<reference evidence="2 3" key="1">
    <citation type="journal article" date="2021" name="BMC Genomics">
        <title>Datura genome reveals duplications of psychoactive alkaloid biosynthetic genes and high mutation rate following tissue culture.</title>
        <authorList>
            <person name="Rajewski A."/>
            <person name="Carter-House D."/>
            <person name="Stajich J."/>
            <person name="Litt A."/>
        </authorList>
    </citation>
    <scope>NUCLEOTIDE SEQUENCE [LARGE SCALE GENOMIC DNA]</scope>
    <source>
        <strain evidence="2">AR-01</strain>
    </source>
</reference>
<feature type="region of interest" description="Disordered" evidence="1">
    <location>
        <begin position="1"/>
        <end position="22"/>
    </location>
</feature>
<keyword evidence="3" id="KW-1185">Reference proteome</keyword>
<dbReference type="Proteomes" id="UP000823775">
    <property type="component" value="Unassembled WGS sequence"/>
</dbReference>
<proteinExistence type="predicted"/>
<evidence type="ECO:0000313" key="3">
    <source>
        <dbReference type="Proteomes" id="UP000823775"/>
    </source>
</evidence>
<evidence type="ECO:0000256" key="1">
    <source>
        <dbReference type="SAM" id="MobiDB-lite"/>
    </source>
</evidence>
<gene>
    <name evidence="2" type="ORF">HAX54_033864</name>
</gene>
<dbReference type="EMBL" id="JACEIK010004349">
    <property type="protein sequence ID" value="MCD9645156.1"/>
    <property type="molecule type" value="Genomic_DNA"/>
</dbReference>
<feature type="compositionally biased region" description="Basic residues" evidence="1">
    <location>
        <begin position="1"/>
        <end position="13"/>
    </location>
</feature>
<organism evidence="2 3">
    <name type="scientific">Datura stramonium</name>
    <name type="common">Jimsonweed</name>
    <name type="synonym">Common thornapple</name>
    <dbReference type="NCBI Taxonomy" id="4076"/>
    <lineage>
        <taxon>Eukaryota</taxon>
        <taxon>Viridiplantae</taxon>
        <taxon>Streptophyta</taxon>
        <taxon>Embryophyta</taxon>
        <taxon>Tracheophyta</taxon>
        <taxon>Spermatophyta</taxon>
        <taxon>Magnoliopsida</taxon>
        <taxon>eudicotyledons</taxon>
        <taxon>Gunneridae</taxon>
        <taxon>Pentapetalae</taxon>
        <taxon>asterids</taxon>
        <taxon>lamiids</taxon>
        <taxon>Solanales</taxon>
        <taxon>Solanaceae</taxon>
        <taxon>Solanoideae</taxon>
        <taxon>Datureae</taxon>
        <taxon>Datura</taxon>
    </lineage>
</organism>
<name>A0ABS8VEE2_DATST</name>
<protein>
    <submittedName>
        <fullName evidence="2">Uncharacterized protein</fullName>
    </submittedName>
</protein>
<comment type="caution">
    <text evidence="2">The sequence shown here is derived from an EMBL/GenBank/DDBJ whole genome shotgun (WGS) entry which is preliminary data.</text>
</comment>
<evidence type="ECO:0000313" key="2">
    <source>
        <dbReference type="EMBL" id="MCD9645156.1"/>
    </source>
</evidence>
<accession>A0ABS8VEE2</accession>
<sequence length="244" mass="28116">MMASRHSSKTRRSSLRDSISKRQKNEITEVEETLRSYRSVAGRTFGYGSLEIFAPYLQHLDISKELFSVKCRLVNVSSLVTASLTFHITCITDGWEEDDIEEHSCCDYHQDIRNLVLDYLENLSHATELIIGTWFAELEQSYFAEVDNINLPSWIPNTVFPNLKSVKIQIFPARSWRKRVTENIFKVWELGIHPDVDVKLVKRINKVNAERSLEPTTLVSYDLDTTRSIDDLISGIAYQSLNPN</sequence>